<dbReference type="Proteomes" id="UP000630594">
    <property type="component" value="Unassembled WGS sequence"/>
</dbReference>
<name>A0ABQ1Q0Q3_9ACTN</name>
<protein>
    <recommendedName>
        <fullName evidence="3">DUF4198 domain-containing protein</fullName>
    </recommendedName>
</protein>
<keyword evidence="2" id="KW-1185">Reference proteome</keyword>
<dbReference type="EMBL" id="BMCK01000001">
    <property type="protein sequence ID" value="GGD08120.1"/>
    <property type="molecule type" value="Genomic_DNA"/>
</dbReference>
<evidence type="ECO:0008006" key="3">
    <source>
        <dbReference type="Google" id="ProtNLM"/>
    </source>
</evidence>
<organism evidence="1 2">
    <name type="scientific">Nocardioides daphniae</name>
    <dbReference type="NCBI Taxonomy" id="402297"/>
    <lineage>
        <taxon>Bacteria</taxon>
        <taxon>Bacillati</taxon>
        <taxon>Actinomycetota</taxon>
        <taxon>Actinomycetes</taxon>
        <taxon>Propionibacteriales</taxon>
        <taxon>Nocardioidaceae</taxon>
        <taxon>Nocardioides</taxon>
    </lineage>
</organism>
<dbReference type="RefSeq" id="WP_229721351.1">
    <property type="nucleotide sequence ID" value="NZ_BMCK01000001.1"/>
</dbReference>
<evidence type="ECO:0000313" key="1">
    <source>
        <dbReference type="EMBL" id="GGD08120.1"/>
    </source>
</evidence>
<proteinExistence type="predicted"/>
<reference evidence="2" key="1">
    <citation type="journal article" date="2019" name="Int. J. Syst. Evol. Microbiol.">
        <title>The Global Catalogue of Microorganisms (GCM) 10K type strain sequencing project: providing services to taxonomists for standard genome sequencing and annotation.</title>
        <authorList>
            <consortium name="The Broad Institute Genomics Platform"/>
            <consortium name="The Broad Institute Genome Sequencing Center for Infectious Disease"/>
            <person name="Wu L."/>
            <person name="Ma J."/>
        </authorList>
    </citation>
    <scope>NUCLEOTIDE SEQUENCE [LARGE SCALE GENOMIC DNA]</scope>
    <source>
        <strain evidence="2">CCM 7403</strain>
    </source>
</reference>
<accession>A0ABQ1Q0Q3</accession>
<gene>
    <name evidence="1" type="ORF">GCM10007231_03600</name>
</gene>
<sequence length="244" mass="25661">MTTRTTPEGVPDLPPLHPAWTLLTTLVLGVAGLALPAGLAQAYPSGLEMVDGVVQYSPEAPGAKLRGDGGTGGMVALNDIPAGSDEKRQFVVGLFFFCTDPGVEAELTGVRAVPRAGTPEIPTSGVVRRFEPGTVQPGEYRLAVGYYFGSPADDMDDVGTWHPLRGADVTGTCREEEFDAFEHGGEEVVALLEVGAEGADVDRFELEATVDGRPHRLVIDGGVTICGTEVRGDAYDPDNCDSDD</sequence>
<comment type="caution">
    <text evidence="1">The sequence shown here is derived from an EMBL/GenBank/DDBJ whole genome shotgun (WGS) entry which is preliminary data.</text>
</comment>
<evidence type="ECO:0000313" key="2">
    <source>
        <dbReference type="Proteomes" id="UP000630594"/>
    </source>
</evidence>